<dbReference type="Proteomes" id="UP001597414">
    <property type="component" value="Unassembled WGS sequence"/>
</dbReference>
<dbReference type="PROSITE" id="PS50975">
    <property type="entry name" value="ATP_GRASP"/>
    <property type="match status" value="1"/>
</dbReference>
<evidence type="ECO:0000256" key="1">
    <source>
        <dbReference type="ARBA" id="ARBA00022598"/>
    </source>
</evidence>
<gene>
    <name evidence="6" type="ORF">ACFSKV_14255</name>
</gene>
<comment type="caution">
    <text evidence="6">The sequence shown here is derived from an EMBL/GenBank/DDBJ whole genome shotgun (WGS) entry which is preliminary data.</text>
</comment>
<name>A0ABW5BBH7_9BACT</name>
<feature type="domain" description="ATP-grasp" evidence="5">
    <location>
        <begin position="121"/>
        <end position="315"/>
    </location>
</feature>
<organism evidence="6 7">
    <name type="scientific">Shivajiella indica</name>
    <dbReference type="NCBI Taxonomy" id="872115"/>
    <lineage>
        <taxon>Bacteria</taxon>
        <taxon>Pseudomonadati</taxon>
        <taxon>Bacteroidota</taxon>
        <taxon>Cytophagia</taxon>
        <taxon>Cytophagales</taxon>
        <taxon>Cyclobacteriaceae</taxon>
        <taxon>Shivajiella</taxon>
    </lineage>
</organism>
<keyword evidence="1" id="KW-0436">Ligase</keyword>
<evidence type="ECO:0000256" key="2">
    <source>
        <dbReference type="ARBA" id="ARBA00022741"/>
    </source>
</evidence>
<dbReference type="PANTHER" id="PTHR43585">
    <property type="entry name" value="FUMIPYRROLE BIOSYNTHESIS PROTEIN C"/>
    <property type="match status" value="1"/>
</dbReference>
<evidence type="ECO:0000256" key="3">
    <source>
        <dbReference type="ARBA" id="ARBA00022840"/>
    </source>
</evidence>
<accession>A0ABW5BBH7</accession>
<dbReference type="InterPro" id="IPR052032">
    <property type="entry name" value="ATP-dep_AA_Ligase"/>
</dbReference>
<dbReference type="EMBL" id="JBHUIV010000020">
    <property type="protein sequence ID" value="MFD2202736.1"/>
    <property type="molecule type" value="Genomic_DNA"/>
</dbReference>
<evidence type="ECO:0000313" key="7">
    <source>
        <dbReference type="Proteomes" id="UP001597414"/>
    </source>
</evidence>
<sequence length="405" mass="45766">MIKQHKTFLCISNYFKGGAFLTSLKKVGNTVFLVTSEKLRESNWPHEYIDEIFYMPGQDLDWDLEKLLMGVAGIMKGTKIDAIVALDDYDVEKATFLRENLRIPGMGQTTGRYFRDKLAMRMRAHESGVLVPPFTSLFNDEDINQFADTVQAPWVLKPRSEASSHGIIKVNDKESLWNNIHELGDNRVRYLVEQFKPGDVYHADSLILEGKLLFCTVSRYLATPMEISQGGGIFRSANVTYGSDDDAAIKEANKKVMKAFGLKNGAAHTEFIKGREDGKIYFLETSSRVGGAHLAEMVEGATDINLWSEWAKIEDAISKGKDYKLPKVKKGYAGIVLTLSKFQQPDLSSFDDPEVYFRVPLDYHAGIIVRSNKQERVMELLDDYAARLSDGYSTVAEQEKLKKFH</sequence>
<protein>
    <submittedName>
        <fullName evidence="6">Acetyl-CoA carboxylase biotin carboxylase subunit family protein</fullName>
    </submittedName>
</protein>
<dbReference type="RefSeq" id="WP_380804094.1">
    <property type="nucleotide sequence ID" value="NZ_JBHUIV010000020.1"/>
</dbReference>
<evidence type="ECO:0000256" key="4">
    <source>
        <dbReference type="PROSITE-ProRule" id="PRU00409"/>
    </source>
</evidence>
<keyword evidence="3 4" id="KW-0067">ATP-binding</keyword>
<dbReference type="SUPFAM" id="SSF56059">
    <property type="entry name" value="Glutathione synthetase ATP-binding domain-like"/>
    <property type="match status" value="1"/>
</dbReference>
<evidence type="ECO:0000259" key="5">
    <source>
        <dbReference type="PROSITE" id="PS50975"/>
    </source>
</evidence>
<dbReference type="InterPro" id="IPR013815">
    <property type="entry name" value="ATP_grasp_subdomain_1"/>
</dbReference>
<dbReference type="Gene3D" id="3.30.470.20">
    <property type="entry name" value="ATP-grasp fold, B domain"/>
    <property type="match status" value="1"/>
</dbReference>
<dbReference type="InterPro" id="IPR011761">
    <property type="entry name" value="ATP-grasp"/>
</dbReference>
<proteinExistence type="predicted"/>
<reference evidence="7" key="1">
    <citation type="journal article" date="2019" name="Int. J. Syst. Evol. Microbiol.">
        <title>The Global Catalogue of Microorganisms (GCM) 10K type strain sequencing project: providing services to taxonomists for standard genome sequencing and annotation.</title>
        <authorList>
            <consortium name="The Broad Institute Genomics Platform"/>
            <consortium name="The Broad Institute Genome Sequencing Center for Infectious Disease"/>
            <person name="Wu L."/>
            <person name="Ma J."/>
        </authorList>
    </citation>
    <scope>NUCLEOTIDE SEQUENCE [LARGE SCALE GENOMIC DNA]</scope>
    <source>
        <strain evidence="7">KCTC 19812</strain>
    </source>
</reference>
<dbReference type="PANTHER" id="PTHR43585:SF2">
    <property type="entry name" value="ATP-GRASP ENZYME FSQD"/>
    <property type="match status" value="1"/>
</dbReference>
<keyword evidence="2 4" id="KW-0547">Nucleotide-binding</keyword>
<dbReference type="Gene3D" id="3.40.50.20">
    <property type="match status" value="1"/>
</dbReference>
<dbReference type="Gene3D" id="3.30.1490.20">
    <property type="entry name" value="ATP-grasp fold, A domain"/>
    <property type="match status" value="1"/>
</dbReference>
<keyword evidence="7" id="KW-1185">Reference proteome</keyword>
<dbReference type="Pfam" id="PF13535">
    <property type="entry name" value="ATP-grasp_4"/>
    <property type="match status" value="1"/>
</dbReference>
<evidence type="ECO:0000313" key="6">
    <source>
        <dbReference type="EMBL" id="MFD2202736.1"/>
    </source>
</evidence>